<gene>
    <name evidence="1" type="ORF">ACCO45_003286</name>
</gene>
<evidence type="ECO:0000313" key="2">
    <source>
        <dbReference type="Proteomes" id="UP001638806"/>
    </source>
</evidence>
<reference evidence="1" key="1">
    <citation type="submission" date="2024-12" db="EMBL/GenBank/DDBJ databases">
        <title>Comparative genomics and development of molecular markers within Purpureocillium lilacinum and among Purpureocillium species.</title>
        <authorList>
            <person name="Yeh Z.-Y."/>
            <person name="Ni N.-T."/>
            <person name="Lo P.-H."/>
            <person name="Mushyakhwo K."/>
            <person name="Lin C.-F."/>
            <person name="Nai Y.-S."/>
        </authorList>
    </citation>
    <scope>NUCLEOTIDE SEQUENCE</scope>
    <source>
        <strain evidence="1">NCHU-NPUST-175</strain>
    </source>
</reference>
<accession>A0ACC4E2L6</accession>
<keyword evidence="2" id="KW-1185">Reference proteome</keyword>
<organism evidence="1 2">
    <name type="scientific">Purpureocillium lilacinum</name>
    <name type="common">Paecilomyces lilacinus</name>
    <dbReference type="NCBI Taxonomy" id="33203"/>
    <lineage>
        <taxon>Eukaryota</taxon>
        <taxon>Fungi</taxon>
        <taxon>Dikarya</taxon>
        <taxon>Ascomycota</taxon>
        <taxon>Pezizomycotina</taxon>
        <taxon>Sordariomycetes</taxon>
        <taxon>Hypocreomycetidae</taxon>
        <taxon>Hypocreales</taxon>
        <taxon>Ophiocordycipitaceae</taxon>
        <taxon>Purpureocillium</taxon>
    </lineage>
</organism>
<evidence type="ECO:0000313" key="1">
    <source>
        <dbReference type="EMBL" id="KAL3961763.1"/>
    </source>
</evidence>
<protein>
    <submittedName>
        <fullName evidence="1">Uncharacterized protein</fullName>
    </submittedName>
</protein>
<proteinExistence type="predicted"/>
<dbReference type="EMBL" id="JBGNUJ010000003">
    <property type="protein sequence ID" value="KAL3961763.1"/>
    <property type="molecule type" value="Genomic_DNA"/>
</dbReference>
<comment type="caution">
    <text evidence="1">The sequence shown here is derived from an EMBL/GenBank/DDBJ whole genome shotgun (WGS) entry which is preliminary data.</text>
</comment>
<sequence length="564" mass="59694">MKGVFAAAALAAMAGSVSAAHHRHAHEALFAKRGNDTADVCVPGCTTIWKTITGEPTHKDLANINHLSRPHLHRHGHEHQDQHRHAHPDADAGAARHHRGGRRPSPDAPAAHLPDARHLHVPRHHPHRDPDHDGLRRRDHPGAPGTHTVGGVTTIVKTATTVVCPVATVQTTGGVTTSTIVQTTYVCPTPGTYTIAPTTHTVTESTVLVYPVPSTITPGTYTAPAQVITVTKTGYVTYCPFTPVGLPTTTPAPAPKPTTTAAPPPPPAPTKETPKPSSSPKTPTGSIGSDNDHFGITYTPYEPTNGQCKDATKVSNDIAALKKAGFTTVRVYSTDCNTLETVGSACKTHGMGMIVGVFVKGGCTAETPDIKEQIDKLGAWDGWNMVKLVVVGNEAIMNGHCSASQLVTLIKTVKSIIPGGYKDKIPCTISETLDVWQRKEVSSALCSEIGIVGANVHPYFNAAVTPEKAGDFVSNQLSLLAKICPGKDAINLECGWPNNGKCNGAACPGKSEQAKAITSIRKSCGSKTVFFSFEDDQWKEPGECECERSWGSAAAFSINIDISL</sequence>
<name>A0ACC4E2L6_PURLI</name>
<dbReference type="Proteomes" id="UP001638806">
    <property type="component" value="Unassembled WGS sequence"/>
</dbReference>